<protein>
    <submittedName>
        <fullName evidence="1">Uncharacterized protein</fullName>
    </submittedName>
</protein>
<reference evidence="1" key="1">
    <citation type="submission" date="2020-04" db="EMBL/GenBank/DDBJ databases">
        <authorList>
            <person name="Chiriac C."/>
            <person name="Salcher M."/>
            <person name="Ghai R."/>
            <person name="Kavagutti S V."/>
        </authorList>
    </citation>
    <scope>NUCLEOTIDE SEQUENCE</scope>
</reference>
<sequence>MTSSARAIQRKVDIALALAGGLLSDDICKSLDTLVITRSYPRFKEGREKALAQIKEAIAAANDRGQRTEALQAFRILLLDGVFIDSMAVLAVESKIAAFKAEHALPAPATVSEYEQP</sequence>
<dbReference type="EMBL" id="LR796738">
    <property type="protein sequence ID" value="CAB4162236.1"/>
    <property type="molecule type" value="Genomic_DNA"/>
</dbReference>
<proteinExistence type="predicted"/>
<name>A0A6J5NX95_9CAUD</name>
<gene>
    <name evidence="1" type="ORF">UFOVP783_26</name>
</gene>
<accession>A0A6J5NX95</accession>
<organism evidence="1">
    <name type="scientific">uncultured Caudovirales phage</name>
    <dbReference type="NCBI Taxonomy" id="2100421"/>
    <lineage>
        <taxon>Viruses</taxon>
        <taxon>Duplodnaviria</taxon>
        <taxon>Heunggongvirae</taxon>
        <taxon>Uroviricota</taxon>
        <taxon>Caudoviricetes</taxon>
        <taxon>Peduoviridae</taxon>
        <taxon>Maltschvirus</taxon>
        <taxon>Maltschvirus maltsch</taxon>
    </lineage>
</organism>
<evidence type="ECO:0000313" key="1">
    <source>
        <dbReference type="EMBL" id="CAB4162236.1"/>
    </source>
</evidence>